<keyword evidence="2" id="KW-1185">Reference proteome</keyword>
<dbReference type="OrthoDB" id="9805982at2"/>
<organism evidence="1 2">
    <name type="scientific">Alkaliphilus peptidifermentans DSM 18978</name>
    <dbReference type="NCBI Taxonomy" id="1120976"/>
    <lineage>
        <taxon>Bacteria</taxon>
        <taxon>Bacillati</taxon>
        <taxon>Bacillota</taxon>
        <taxon>Clostridia</taxon>
        <taxon>Peptostreptococcales</taxon>
        <taxon>Natronincolaceae</taxon>
        <taxon>Alkaliphilus</taxon>
    </lineage>
</organism>
<protein>
    <submittedName>
        <fullName evidence="1">Collagenase-like protease, PrtC family</fullName>
    </submittedName>
</protein>
<keyword evidence="1" id="KW-0645">Protease</keyword>
<evidence type="ECO:0000313" key="2">
    <source>
        <dbReference type="Proteomes" id="UP000198636"/>
    </source>
</evidence>
<dbReference type="InterPro" id="IPR051454">
    <property type="entry name" value="RNA/ubiquinone_mod_enzymes"/>
</dbReference>
<dbReference type="GO" id="GO:0008233">
    <property type="term" value="F:peptidase activity"/>
    <property type="evidence" value="ECO:0007669"/>
    <property type="project" value="UniProtKB-KW"/>
</dbReference>
<name>A0A1G5K6I1_9FIRM</name>
<dbReference type="STRING" id="1120976.SAMN03080606_03254"/>
<evidence type="ECO:0000313" key="1">
    <source>
        <dbReference type="EMBL" id="SCY96147.1"/>
    </source>
</evidence>
<dbReference type="EMBL" id="FMUS01000024">
    <property type="protein sequence ID" value="SCY96147.1"/>
    <property type="molecule type" value="Genomic_DNA"/>
</dbReference>
<accession>A0A1G5K6I1</accession>
<gene>
    <name evidence="1" type="ORF">SAMN03080606_03254</name>
</gene>
<dbReference type="PANTHER" id="PTHR30217:SF10">
    <property type="entry name" value="23S RRNA 5-HYDROXYCYTIDINE C2501 SYNTHASE"/>
    <property type="match status" value="1"/>
</dbReference>
<dbReference type="Proteomes" id="UP000198636">
    <property type="component" value="Unassembled WGS sequence"/>
</dbReference>
<reference evidence="1 2" key="1">
    <citation type="submission" date="2016-10" db="EMBL/GenBank/DDBJ databases">
        <authorList>
            <person name="de Groot N.N."/>
        </authorList>
    </citation>
    <scope>NUCLEOTIDE SEQUENCE [LARGE SCALE GENOMIC DNA]</scope>
    <source>
        <strain evidence="1 2">DSM 18978</strain>
    </source>
</reference>
<dbReference type="PANTHER" id="PTHR30217">
    <property type="entry name" value="PEPTIDASE U32 FAMILY"/>
    <property type="match status" value="1"/>
</dbReference>
<dbReference type="InterPro" id="IPR001539">
    <property type="entry name" value="Peptidase_U32"/>
</dbReference>
<proteinExistence type="predicted"/>
<sequence length="370" mass="42779">MKYFNVPADFKNSTIDQYHRLNNTYDDSRVSEIYGQITVGNLYGSGRPCDMIPKIDMNTLEKHIAYGRQKNIDFSYTLNATCLGNKEFTEAGMAEIAGFLDQLYEIGVESLTIAIPPLIEFVKQSKYKFTIKASTLCDILNANKAIGYKNLGADRIVVHESINRDFSTLKSIREAFGSNVEMIVNVICHKNCIYRPFHQNQGSHDLDIDATSTRYYPHRCMMKRIEGIDNYLKMNWIRPEDIKYYTSIGINYFKIQGRHTVENGNPAKTVECYMKESFDGNLLDLLDNFSTTTAFKIYIDNKKLDGYINAFQQRPNFCKNHCLQCGYCLQYAKKSIDIVKAEEIFQGAREFYNQFDQYNKMIENNNSTRK</sequence>
<dbReference type="Pfam" id="PF01136">
    <property type="entry name" value="Peptidase_U32"/>
    <property type="match status" value="1"/>
</dbReference>
<dbReference type="RefSeq" id="WP_091545633.1">
    <property type="nucleotide sequence ID" value="NZ_FMUS01000024.1"/>
</dbReference>
<keyword evidence="1" id="KW-0378">Hydrolase</keyword>
<dbReference type="GO" id="GO:0006508">
    <property type="term" value="P:proteolysis"/>
    <property type="evidence" value="ECO:0007669"/>
    <property type="project" value="UniProtKB-KW"/>
</dbReference>
<dbReference type="AlphaFoldDB" id="A0A1G5K6I1"/>